<sequence length="140" mass="15707">MKLSNHLFRILDQYKIALAQHFRAQQLSLSPLHYKVLQLIHAHDPATPQLIAQQSGRDKAQVTRLLQEMEKQGLIEKQPHPTDKRSICLALTPLACDRVSQAEQLAASLDEQLCALLEPAEVQQLQRLLCKIEKGLGSTG</sequence>
<name>A0A5F0KCV7_9GAMM</name>
<dbReference type="InterPro" id="IPR039422">
    <property type="entry name" value="MarR/SlyA-like"/>
</dbReference>
<dbReference type="PANTHER" id="PTHR33164">
    <property type="entry name" value="TRANSCRIPTIONAL REGULATOR, MARR FAMILY"/>
    <property type="match status" value="1"/>
</dbReference>
<accession>A0A5F0KCV7</accession>
<evidence type="ECO:0000313" key="2">
    <source>
        <dbReference type="EMBL" id="TFF78151.1"/>
    </source>
</evidence>
<dbReference type="RefSeq" id="WP_134695220.1">
    <property type="nucleotide sequence ID" value="NZ_QORJ01000010.1"/>
</dbReference>
<protein>
    <submittedName>
        <fullName evidence="3">MarR family transcriptional regulator</fullName>
    </submittedName>
</protein>
<evidence type="ECO:0000259" key="1">
    <source>
        <dbReference type="PROSITE" id="PS50995"/>
    </source>
</evidence>
<reference evidence="3 5" key="1">
    <citation type="submission" date="2018-06" db="EMBL/GenBank/DDBJ databases">
        <title>Occurrence of a novel blaKPC-2- and qnrS2- harbouring IncP6 plasmid from Aeromonas taiwanensis isolates recovered from the river sediments.</title>
        <authorList>
            <person name="Zheng B."/>
            <person name="Yu X."/>
            <person name="Xiao Y."/>
        </authorList>
    </citation>
    <scope>NUCLEOTIDE SEQUENCE [LARGE SCALE GENOMIC DNA]</scope>
    <source>
        <strain evidence="2 4">1713</strain>
        <strain evidence="3 5">198</strain>
    </source>
</reference>
<dbReference type="SMART" id="SM00347">
    <property type="entry name" value="HTH_MARR"/>
    <property type="match status" value="1"/>
</dbReference>
<dbReference type="Proteomes" id="UP000297914">
    <property type="component" value="Unassembled WGS sequence"/>
</dbReference>
<evidence type="ECO:0000313" key="3">
    <source>
        <dbReference type="EMBL" id="TFF82391.1"/>
    </source>
</evidence>
<gene>
    <name evidence="2" type="ORF">DRM93_06580</name>
    <name evidence="3" type="ORF">DRM94_06580</name>
</gene>
<dbReference type="GO" id="GO:0003700">
    <property type="term" value="F:DNA-binding transcription factor activity"/>
    <property type="evidence" value="ECO:0007669"/>
    <property type="project" value="InterPro"/>
</dbReference>
<dbReference type="Proteomes" id="UP000297720">
    <property type="component" value="Unassembled WGS sequence"/>
</dbReference>
<dbReference type="InterPro" id="IPR000835">
    <property type="entry name" value="HTH_MarR-typ"/>
</dbReference>
<dbReference type="AlphaFoldDB" id="A0A5F0KCV7"/>
<dbReference type="OrthoDB" id="6196575at2"/>
<dbReference type="EMBL" id="QORL01000009">
    <property type="protein sequence ID" value="TFF78151.1"/>
    <property type="molecule type" value="Genomic_DNA"/>
</dbReference>
<feature type="domain" description="HTH marR-type" evidence="1">
    <location>
        <begin position="1"/>
        <end position="134"/>
    </location>
</feature>
<dbReference type="Gene3D" id="1.10.10.10">
    <property type="entry name" value="Winged helix-like DNA-binding domain superfamily/Winged helix DNA-binding domain"/>
    <property type="match status" value="1"/>
</dbReference>
<dbReference type="PANTHER" id="PTHR33164:SF43">
    <property type="entry name" value="HTH-TYPE TRANSCRIPTIONAL REPRESSOR YETL"/>
    <property type="match status" value="1"/>
</dbReference>
<proteinExistence type="predicted"/>
<dbReference type="EMBL" id="QORK01000009">
    <property type="protein sequence ID" value="TFF82391.1"/>
    <property type="molecule type" value="Genomic_DNA"/>
</dbReference>
<dbReference type="InterPro" id="IPR036388">
    <property type="entry name" value="WH-like_DNA-bd_sf"/>
</dbReference>
<dbReference type="PROSITE" id="PS50995">
    <property type="entry name" value="HTH_MARR_2"/>
    <property type="match status" value="1"/>
</dbReference>
<dbReference type="SUPFAM" id="SSF46785">
    <property type="entry name" value="Winged helix' DNA-binding domain"/>
    <property type="match status" value="1"/>
</dbReference>
<dbReference type="InterPro" id="IPR036390">
    <property type="entry name" value="WH_DNA-bd_sf"/>
</dbReference>
<dbReference type="GO" id="GO:0006950">
    <property type="term" value="P:response to stress"/>
    <property type="evidence" value="ECO:0007669"/>
    <property type="project" value="TreeGrafter"/>
</dbReference>
<evidence type="ECO:0000313" key="4">
    <source>
        <dbReference type="Proteomes" id="UP000297720"/>
    </source>
</evidence>
<dbReference type="PRINTS" id="PR00598">
    <property type="entry name" value="HTHMARR"/>
</dbReference>
<organism evidence="3 5">
    <name type="scientific">Aeromonas taiwanensis</name>
    <dbReference type="NCBI Taxonomy" id="633417"/>
    <lineage>
        <taxon>Bacteria</taxon>
        <taxon>Pseudomonadati</taxon>
        <taxon>Pseudomonadota</taxon>
        <taxon>Gammaproteobacteria</taxon>
        <taxon>Aeromonadales</taxon>
        <taxon>Aeromonadaceae</taxon>
        <taxon>Aeromonas</taxon>
    </lineage>
</organism>
<dbReference type="Pfam" id="PF01047">
    <property type="entry name" value="MarR"/>
    <property type="match status" value="1"/>
</dbReference>
<comment type="caution">
    <text evidence="3">The sequence shown here is derived from an EMBL/GenBank/DDBJ whole genome shotgun (WGS) entry which is preliminary data.</text>
</comment>
<evidence type="ECO:0000313" key="5">
    <source>
        <dbReference type="Proteomes" id="UP000297914"/>
    </source>
</evidence>
<keyword evidence="4" id="KW-1185">Reference proteome</keyword>